<protein>
    <recommendedName>
        <fullName evidence="6">Probable membrane transporter protein</fullName>
    </recommendedName>
</protein>
<dbReference type="Proteomes" id="UP001225034">
    <property type="component" value="Unassembled WGS sequence"/>
</dbReference>
<dbReference type="EMBL" id="JAUSUA010000002">
    <property type="protein sequence ID" value="MDQ0206618.1"/>
    <property type="molecule type" value="Genomic_DNA"/>
</dbReference>
<dbReference type="InterPro" id="IPR051598">
    <property type="entry name" value="TSUP/Inactive_protease-like"/>
</dbReference>
<gene>
    <name evidence="7" type="ORF">J2S05_001417</name>
</gene>
<reference evidence="7 8" key="1">
    <citation type="submission" date="2023-07" db="EMBL/GenBank/DDBJ databases">
        <title>Genomic Encyclopedia of Type Strains, Phase IV (KMG-IV): sequencing the most valuable type-strain genomes for metagenomic binning, comparative biology and taxonomic classification.</title>
        <authorList>
            <person name="Goeker M."/>
        </authorList>
    </citation>
    <scope>NUCLEOTIDE SEQUENCE [LARGE SCALE GENOMIC DNA]</scope>
    <source>
        <strain evidence="7 8">DSM 19154</strain>
    </source>
</reference>
<evidence type="ECO:0000256" key="1">
    <source>
        <dbReference type="ARBA" id="ARBA00004141"/>
    </source>
</evidence>
<feature type="transmembrane region" description="Helical" evidence="6">
    <location>
        <begin position="222"/>
        <end position="241"/>
    </location>
</feature>
<feature type="transmembrane region" description="Helical" evidence="6">
    <location>
        <begin position="253"/>
        <end position="271"/>
    </location>
</feature>
<evidence type="ECO:0000313" key="8">
    <source>
        <dbReference type="Proteomes" id="UP001225034"/>
    </source>
</evidence>
<evidence type="ECO:0000256" key="2">
    <source>
        <dbReference type="ARBA" id="ARBA00009142"/>
    </source>
</evidence>
<keyword evidence="3 6" id="KW-0812">Transmembrane</keyword>
<comment type="caution">
    <text evidence="7">The sequence shown here is derived from an EMBL/GenBank/DDBJ whole genome shotgun (WGS) entry which is preliminary data.</text>
</comment>
<dbReference type="Pfam" id="PF01925">
    <property type="entry name" value="TauE"/>
    <property type="match status" value="1"/>
</dbReference>
<dbReference type="RefSeq" id="WP_306981281.1">
    <property type="nucleotide sequence ID" value="NZ_JAUSUA010000002.1"/>
</dbReference>
<feature type="transmembrane region" description="Helical" evidence="6">
    <location>
        <begin position="49"/>
        <end position="69"/>
    </location>
</feature>
<comment type="similarity">
    <text evidence="2 6">Belongs to the 4-toluene sulfonate uptake permease (TSUP) (TC 2.A.102) family.</text>
</comment>
<dbReference type="InterPro" id="IPR002781">
    <property type="entry name" value="TM_pro_TauE-like"/>
</dbReference>
<evidence type="ECO:0000256" key="4">
    <source>
        <dbReference type="ARBA" id="ARBA00022989"/>
    </source>
</evidence>
<evidence type="ECO:0000313" key="7">
    <source>
        <dbReference type="EMBL" id="MDQ0206618.1"/>
    </source>
</evidence>
<proteinExistence type="inferred from homology"/>
<dbReference type="PANTHER" id="PTHR43701:SF2">
    <property type="entry name" value="MEMBRANE TRANSPORTER PROTEIN YJNA-RELATED"/>
    <property type="match status" value="1"/>
</dbReference>
<keyword evidence="6" id="KW-1003">Cell membrane</keyword>
<organism evidence="7 8">
    <name type="scientific">Alkalicoccobacillus murimartini</name>
    <dbReference type="NCBI Taxonomy" id="171685"/>
    <lineage>
        <taxon>Bacteria</taxon>
        <taxon>Bacillati</taxon>
        <taxon>Bacillota</taxon>
        <taxon>Bacilli</taxon>
        <taxon>Bacillales</taxon>
        <taxon>Bacillaceae</taxon>
        <taxon>Alkalicoccobacillus</taxon>
    </lineage>
</organism>
<keyword evidence="4 6" id="KW-1133">Transmembrane helix</keyword>
<evidence type="ECO:0000256" key="3">
    <source>
        <dbReference type="ARBA" id="ARBA00022692"/>
    </source>
</evidence>
<evidence type="ECO:0000256" key="6">
    <source>
        <dbReference type="RuleBase" id="RU363041"/>
    </source>
</evidence>
<keyword evidence="5 6" id="KW-0472">Membrane</keyword>
<name>A0ABT9YFI6_9BACI</name>
<accession>A0ABT9YFI6</accession>
<evidence type="ECO:0000256" key="5">
    <source>
        <dbReference type="ARBA" id="ARBA00023136"/>
    </source>
</evidence>
<comment type="subcellular location">
    <subcellularLocation>
        <location evidence="6">Cell membrane</location>
        <topology evidence="6">Multi-pass membrane protein</topology>
    </subcellularLocation>
    <subcellularLocation>
        <location evidence="1">Membrane</location>
        <topology evidence="1">Multi-pass membrane protein</topology>
    </subcellularLocation>
</comment>
<feature type="transmembrane region" description="Helical" evidence="6">
    <location>
        <begin position="81"/>
        <end position="101"/>
    </location>
</feature>
<feature type="transmembrane region" description="Helical" evidence="6">
    <location>
        <begin position="197"/>
        <end position="216"/>
    </location>
</feature>
<keyword evidence="8" id="KW-1185">Reference proteome</keyword>
<sequence length="273" mass="29242">MGWLLLVVVGLAAGTVGSLMGLGGGIIVVPALLTLDGILPILRDVTPQVAAGTSLLIMIFTGISSTLAYAKQKTIDFKSGAIFSIGIVPGAICGVIINRAVNTDDFLMYFGIFMLVVAFTFFIRKYLKPMPIRPKGYKRTVLDRDGKEFTYGYQPVFAIVLSFFVGIISSLFGVGGGALMVPIMIILFGFPAHLAVATSMFVILVSAFIGSISHMAAGHVNWLYALALVPGAWFGGQLGAAINRRISSDRLIYILRIFMVIIAIRLIFQGING</sequence>
<dbReference type="PANTHER" id="PTHR43701">
    <property type="entry name" value="MEMBRANE TRANSPORTER PROTEIN MJ0441-RELATED"/>
    <property type="match status" value="1"/>
</dbReference>
<feature type="transmembrane region" description="Helical" evidence="6">
    <location>
        <begin position="107"/>
        <end position="127"/>
    </location>
</feature>